<dbReference type="GO" id="GO:0008936">
    <property type="term" value="F:nicotinamidase activity"/>
    <property type="evidence" value="ECO:0007669"/>
    <property type="project" value="UniProtKB-EC"/>
</dbReference>
<dbReference type="Proteomes" id="UP000315983">
    <property type="component" value="Unassembled WGS sequence"/>
</dbReference>
<protein>
    <recommendedName>
        <fullName evidence="6">nicotinamidase</fullName>
        <ecNumber evidence="6">3.5.1.19</ecNumber>
    </recommendedName>
    <alternativeName>
        <fullName evidence="7">Nicotinamide deamidase</fullName>
    </alternativeName>
</protein>
<keyword evidence="2" id="KW-0662">Pyridine nucleotide biosynthesis</keyword>
<dbReference type="PANTHER" id="PTHR11080:SF2">
    <property type="entry name" value="LD05707P"/>
    <property type="match status" value="1"/>
</dbReference>
<comment type="similarity">
    <text evidence="1">Belongs to the isochorismatase family.</text>
</comment>
<evidence type="ECO:0000313" key="12">
    <source>
        <dbReference type="Proteomes" id="UP000677457"/>
    </source>
</evidence>
<comment type="caution">
    <text evidence="10">The sequence shown here is derived from an EMBL/GenBank/DDBJ whole genome shotgun (WGS) entry which is preliminary data.</text>
</comment>
<evidence type="ECO:0000256" key="4">
    <source>
        <dbReference type="ARBA" id="ARBA00022801"/>
    </source>
</evidence>
<sequence length="193" mass="20231">MGNALIIVDVQNDFCEGGSLAVAGGADVAAGISRLLAAEPGGWDHVVATKDYHIDPGAHFGDPPDFVDSWPPHCVVGTQGSEFHPNLVTDRVEVIFHKGEHAAAYSGFEGHTDDGECLADWLRRHGVDQVEITGLATDFCVRATALDAAAEGFRTTVRLDLTAAIGPDTARGALQAFSDAGITTRGEPVIRAA</sequence>
<feature type="domain" description="Isochorismatase-like" evidence="8">
    <location>
        <begin position="4"/>
        <end position="182"/>
    </location>
</feature>
<dbReference type="Proteomes" id="UP000677457">
    <property type="component" value="Unassembled WGS sequence"/>
</dbReference>
<evidence type="ECO:0000256" key="6">
    <source>
        <dbReference type="ARBA" id="ARBA00039017"/>
    </source>
</evidence>
<evidence type="ECO:0000313" key="11">
    <source>
        <dbReference type="Proteomes" id="UP000315983"/>
    </source>
</evidence>
<organism evidence="10 11">
    <name type="scientific">Salinispora arenicola</name>
    <dbReference type="NCBI Taxonomy" id="168697"/>
    <lineage>
        <taxon>Bacteria</taxon>
        <taxon>Bacillati</taxon>
        <taxon>Actinomycetota</taxon>
        <taxon>Actinomycetes</taxon>
        <taxon>Micromonosporales</taxon>
        <taxon>Micromonosporaceae</taxon>
        <taxon>Salinispora</taxon>
    </lineage>
</organism>
<dbReference type="Gene3D" id="3.40.50.850">
    <property type="entry name" value="Isochorismatase-like"/>
    <property type="match status" value="1"/>
</dbReference>
<dbReference type="OMA" id="DFVDSWP"/>
<comment type="pathway">
    <text evidence="5">Cofactor biosynthesis; nicotinate biosynthesis; nicotinate from nicotinamide: step 1/1.</text>
</comment>
<reference evidence="10 11" key="1">
    <citation type="submission" date="2019-06" db="EMBL/GenBank/DDBJ databases">
        <title>Sequencing the genomes of 1000 actinobacteria strains.</title>
        <authorList>
            <person name="Klenk H.-P."/>
        </authorList>
    </citation>
    <scope>NUCLEOTIDE SEQUENCE [LARGE SCALE GENOMIC DNA]</scope>
    <source>
        <strain evidence="10 11">DSM 44819</strain>
    </source>
</reference>
<dbReference type="InterPro" id="IPR052347">
    <property type="entry name" value="Isochorismatase_Nicotinamidase"/>
</dbReference>
<dbReference type="AlphaFoldDB" id="A0A542XHB4"/>
<dbReference type="Pfam" id="PF00857">
    <property type="entry name" value="Isochorismatase"/>
    <property type="match status" value="1"/>
</dbReference>
<name>A0A542XHB4_SALAC</name>
<evidence type="ECO:0000256" key="7">
    <source>
        <dbReference type="ARBA" id="ARBA00043224"/>
    </source>
</evidence>
<dbReference type="RefSeq" id="WP_012181206.1">
    <property type="nucleotide sequence ID" value="NZ_BOQM01000023.1"/>
</dbReference>
<keyword evidence="12" id="KW-1185">Reference proteome</keyword>
<dbReference type="InterPro" id="IPR000868">
    <property type="entry name" value="Isochorismatase-like_dom"/>
</dbReference>
<dbReference type="PANTHER" id="PTHR11080">
    <property type="entry name" value="PYRAZINAMIDASE/NICOTINAMIDASE"/>
    <property type="match status" value="1"/>
</dbReference>
<reference evidence="9 12" key="2">
    <citation type="submission" date="2021-03" db="EMBL/GenBank/DDBJ databases">
        <title>Whole genome shotgun sequence of Salinispora arenicola NBRC 105043.</title>
        <authorList>
            <person name="Komaki H."/>
            <person name="Tamura T."/>
        </authorList>
    </citation>
    <scope>NUCLEOTIDE SEQUENCE [LARGE SCALE GENOMIC DNA]</scope>
    <source>
        <strain evidence="9 12">NBRC 105043</strain>
    </source>
</reference>
<evidence type="ECO:0000256" key="2">
    <source>
        <dbReference type="ARBA" id="ARBA00022642"/>
    </source>
</evidence>
<dbReference type="GeneID" id="93769623"/>
<gene>
    <name evidence="10" type="ORF">FB564_0259</name>
    <name evidence="9" type="ORF">Sar04_30800</name>
</gene>
<dbReference type="SUPFAM" id="SSF52499">
    <property type="entry name" value="Isochorismatase-like hydrolases"/>
    <property type="match status" value="1"/>
</dbReference>
<dbReference type="GO" id="GO:0046872">
    <property type="term" value="F:metal ion binding"/>
    <property type="evidence" value="ECO:0007669"/>
    <property type="project" value="UniProtKB-KW"/>
</dbReference>
<keyword evidence="4" id="KW-0378">Hydrolase</keyword>
<evidence type="ECO:0000313" key="10">
    <source>
        <dbReference type="EMBL" id="TQL35228.1"/>
    </source>
</evidence>
<dbReference type="EMBL" id="VFOL01000001">
    <property type="protein sequence ID" value="TQL35228.1"/>
    <property type="molecule type" value="Genomic_DNA"/>
</dbReference>
<dbReference type="GO" id="GO:0019363">
    <property type="term" value="P:pyridine nucleotide biosynthetic process"/>
    <property type="evidence" value="ECO:0007669"/>
    <property type="project" value="UniProtKB-KW"/>
</dbReference>
<evidence type="ECO:0000259" key="8">
    <source>
        <dbReference type="Pfam" id="PF00857"/>
    </source>
</evidence>
<evidence type="ECO:0000313" key="9">
    <source>
        <dbReference type="EMBL" id="GIM86344.1"/>
    </source>
</evidence>
<evidence type="ECO:0000256" key="1">
    <source>
        <dbReference type="ARBA" id="ARBA00006336"/>
    </source>
</evidence>
<keyword evidence="3" id="KW-0479">Metal-binding</keyword>
<dbReference type="InterPro" id="IPR036380">
    <property type="entry name" value="Isochorismatase-like_sf"/>
</dbReference>
<dbReference type="EMBL" id="BOQM01000023">
    <property type="protein sequence ID" value="GIM86344.1"/>
    <property type="molecule type" value="Genomic_DNA"/>
</dbReference>
<proteinExistence type="inferred from homology"/>
<dbReference type="EC" id="3.5.1.19" evidence="6"/>
<evidence type="ECO:0000256" key="3">
    <source>
        <dbReference type="ARBA" id="ARBA00022723"/>
    </source>
</evidence>
<evidence type="ECO:0000256" key="5">
    <source>
        <dbReference type="ARBA" id="ARBA00037900"/>
    </source>
</evidence>
<accession>A0A542XHB4</accession>